<feature type="coiled-coil region" evidence="1">
    <location>
        <begin position="25"/>
        <end position="52"/>
    </location>
</feature>
<feature type="compositionally biased region" description="Polar residues" evidence="2">
    <location>
        <begin position="279"/>
        <end position="294"/>
    </location>
</feature>
<dbReference type="PANTHER" id="PTHR37543">
    <property type="entry name" value="CCCH ZINC FINGER DNA BINDING PROTEIN (AFU_ORTHOLOGUE AFUA_5G12760)"/>
    <property type="match status" value="1"/>
</dbReference>
<sequence>MEPDHSGNISTVTTVERRDEFEFHIQGLTGLVQSLRSRIGDLERQLKTERRSSQFKYDESTKQWEKDKRDLHILKYSERRVVCLIDGDGTLFSRDLLNRGNEGGQQAAQTLAERIRTHLREQDSIYEAPFELFIYSFLNKKGLADSLTKARYISHRPLMDEFLVGFNQAGDRFLMVDVGSGKENADAKIRAFLADYARSPYTLKMFLGLSHDNGYVPALNELISNGHREKLVLLPGYSEIAAGIQKLNLPVLMVQDLFLLEKIPSSRFNTPRKGGGRSLPSSSPKSDLHTTPSDLSLDGTSDDILDRLSTFPPIRSSRPSSFSGSRPSGLSLQFGSAPDSSPLSNNDVFTSSSRNVRDSLYQSGQFCNLDFLFLEVSRDRYQ</sequence>
<evidence type="ECO:0000313" key="5">
    <source>
        <dbReference type="Proteomes" id="UP001385951"/>
    </source>
</evidence>
<dbReference type="AlphaFoldDB" id="A0AAW0GSB9"/>
<proteinExistence type="predicted"/>
<keyword evidence="1" id="KW-0175">Coiled coil</keyword>
<name>A0AAW0GSB9_9APHY</name>
<dbReference type="Proteomes" id="UP001385951">
    <property type="component" value="Unassembled WGS sequence"/>
</dbReference>
<keyword evidence="5" id="KW-1185">Reference proteome</keyword>
<evidence type="ECO:0000259" key="3">
    <source>
        <dbReference type="Pfam" id="PF25540"/>
    </source>
</evidence>
<feature type="region of interest" description="Disordered" evidence="2">
    <location>
        <begin position="269"/>
        <end position="346"/>
    </location>
</feature>
<evidence type="ECO:0000256" key="1">
    <source>
        <dbReference type="SAM" id="Coils"/>
    </source>
</evidence>
<comment type="caution">
    <text evidence="4">The sequence shown here is derived from an EMBL/GenBank/DDBJ whole genome shotgun (WGS) entry which is preliminary data.</text>
</comment>
<feature type="domain" description="DUF7923" evidence="3">
    <location>
        <begin position="77"/>
        <end position="258"/>
    </location>
</feature>
<gene>
    <name evidence="4" type="ORF">QCA50_001083</name>
</gene>
<dbReference type="InterPro" id="IPR057683">
    <property type="entry name" value="DUF7923"/>
</dbReference>
<feature type="compositionally biased region" description="Low complexity" evidence="2">
    <location>
        <begin position="309"/>
        <end position="332"/>
    </location>
</feature>
<evidence type="ECO:0000313" key="4">
    <source>
        <dbReference type="EMBL" id="KAK7696426.1"/>
    </source>
</evidence>
<protein>
    <recommendedName>
        <fullName evidence="3">DUF7923 domain-containing protein</fullName>
    </recommendedName>
</protein>
<dbReference type="EMBL" id="JASBNA010000001">
    <property type="protein sequence ID" value="KAK7696426.1"/>
    <property type="molecule type" value="Genomic_DNA"/>
</dbReference>
<accession>A0AAW0GSB9</accession>
<dbReference type="PANTHER" id="PTHR37543:SF1">
    <property type="entry name" value="CCCH ZINC FINGER DNA BINDING PROTEIN (AFU_ORTHOLOGUE AFUA_5G12760)"/>
    <property type="match status" value="1"/>
</dbReference>
<organism evidence="4 5">
    <name type="scientific">Cerrena zonata</name>
    <dbReference type="NCBI Taxonomy" id="2478898"/>
    <lineage>
        <taxon>Eukaryota</taxon>
        <taxon>Fungi</taxon>
        <taxon>Dikarya</taxon>
        <taxon>Basidiomycota</taxon>
        <taxon>Agaricomycotina</taxon>
        <taxon>Agaricomycetes</taxon>
        <taxon>Polyporales</taxon>
        <taxon>Cerrenaceae</taxon>
        <taxon>Cerrena</taxon>
    </lineage>
</organism>
<dbReference type="Pfam" id="PF25540">
    <property type="entry name" value="DUF7923"/>
    <property type="match status" value="1"/>
</dbReference>
<reference evidence="4 5" key="1">
    <citation type="submission" date="2022-09" db="EMBL/GenBank/DDBJ databases">
        <authorList>
            <person name="Palmer J.M."/>
        </authorList>
    </citation>
    <scope>NUCLEOTIDE SEQUENCE [LARGE SCALE GENOMIC DNA]</scope>
    <source>
        <strain evidence="4 5">DSM 7382</strain>
    </source>
</reference>
<evidence type="ECO:0000256" key="2">
    <source>
        <dbReference type="SAM" id="MobiDB-lite"/>
    </source>
</evidence>